<feature type="binding site" evidence="12">
    <location>
        <position position="107"/>
    </location>
    <ligand>
        <name>NADPH</name>
        <dbReference type="ChEBI" id="CHEBI:57783"/>
    </ligand>
</feature>
<dbReference type="PANTHER" id="PTHR43331:SF1">
    <property type="entry name" value="HOMOSERINE DEHYDROGENASE"/>
    <property type="match status" value="1"/>
</dbReference>
<dbReference type="Gene3D" id="3.30.360.10">
    <property type="entry name" value="Dihydrodipicolinate Reductase, domain 2"/>
    <property type="match status" value="1"/>
</dbReference>
<feature type="binding site" evidence="12">
    <location>
        <begin position="12"/>
        <end position="19"/>
    </location>
    <ligand>
        <name>NADP(+)</name>
        <dbReference type="ChEBI" id="CHEBI:58349"/>
    </ligand>
</feature>
<evidence type="ECO:0000259" key="15">
    <source>
        <dbReference type="PROSITE" id="PS51671"/>
    </source>
</evidence>
<evidence type="ECO:0000313" key="17">
    <source>
        <dbReference type="Proteomes" id="UP000316095"/>
    </source>
</evidence>
<dbReference type="PROSITE" id="PS51671">
    <property type="entry name" value="ACT"/>
    <property type="match status" value="1"/>
</dbReference>
<protein>
    <recommendedName>
        <fullName evidence="5 13">Homoserine dehydrogenase</fullName>
        <ecNumber evidence="4 13">1.1.1.3</ecNumber>
    </recommendedName>
</protein>
<keyword evidence="17" id="KW-1185">Reference proteome</keyword>
<comment type="catalytic activity">
    <reaction evidence="13">
        <text>L-homoserine + NADP(+) = L-aspartate 4-semialdehyde + NADPH + H(+)</text>
        <dbReference type="Rhea" id="RHEA:15761"/>
        <dbReference type="ChEBI" id="CHEBI:15378"/>
        <dbReference type="ChEBI" id="CHEBI:57476"/>
        <dbReference type="ChEBI" id="CHEBI:57783"/>
        <dbReference type="ChEBI" id="CHEBI:58349"/>
        <dbReference type="ChEBI" id="CHEBI:537519"/>
        <dbReference type="EC" id="1.1.1.3"/>
    </reaction>
</comment>
<dbReference type="InterPro" id="IPR005106">
    <property type="entry name" value="Asp/hSer_DH_NAD-bd"/>
</dbReference>
<evidence type="ECO:0000256" key="13">
    <source>
        <dbReference type="RuleBase" id="RU000579"/>
    </source>
</evidence>
<reference evidence="16 17" key="1">
    <citation type="submission" date="2019-02" db="EMBL/GenBank/DDBJ databases">
        <title>Deep-cultivation of Planctomycetes and their phenomic and genomic characterization uncovers novel biology.</title>
        <authorList>
            <person name="Wiegand S."/>
            <person name="Jogler M."/>
            <person name="Boedeker C."/>
            <person name="Pinto D."/>
            <person name="Vollmers J."/>
            <person name="Rivas-Marin E."/>
            <person name="Kohn T."/>
            <person name="Peeters S.H."/>
            <person name="Heuer A."/>
            <person name="Rast P."/>
            <person name="Oberbeckmann S."/>
            <person name="Bunk B."/>
            <person name="Jeske O."/>
            <person name="Meyerdierks A."/>
            <person name="Storesund J.E."/>
            <person name="Kallscheuer N."/>
            <person name="Luecker S."/>
            <person name="Lage O.M."/>
            <person name="Pohl T."/>
            <person name="Merkel B.J."/>
            <person name="Hornburger P."/>
            <person name="Mueller R.-W."/>
            <person name="Bruemmer F."/>
            <person name="Labrenz M."/>
            <person name="Spormann A.M."/>
            <person name="Op Den Camp H."/>
            <person name="Overmann J."/>
            <person name="Amann R."/>
            <person name="Jetten M.S.M."/>
            <person name="Mascher T."/>
            <person name="Medema M.H."/>
            <person name="Devos D.P."/>
            <person name="Kaster A.-K."/>
            <person name="Ovreas L."/>
            <person name="Rohde M."/>
            <person name="Galperin M.Y."/>
            <person name="Jogler C."/>
        </authorList>
    </citation>
    <scope>NUCLEOTIDE SEQUENCE [LARGE SCALE GENOMIC DNA]</scope>
    <source>
        <strain evidence="16 17">Pan54</strain>
    </source>
</reference>
<evidence type="ECO:0000256" key="1">
    <source>
        <dbReference type="ARBA" id="ARBA00005056"/>
    </source>
</evidence>
<dbReference type="GO" id="GO:0009086">
    <property type="term" value="P:methionine biosynthetic process"/>
    <property type="evidence" value="ECO:0007669"/>
    <property type="project" value="UniProtKB-KW"/>
</dbReference>
<evidence type="ECO:0000256" key="7">
    <source>
        <dbReference type="ARBA" id="ARBA00022697"/>
    </source>
</evidence>
<dbReference type="GO" id="GO:0009088">
    <property type="term" value="P:threonine biosynthetic process"/>
    <property type="evidence" value="ECO:0007669"/>
    <property type="project" value="UniProtKB-UniPathway"/>
</dbReference>
<keyword evidence="6 13" id="KW-0028">Amino-acid biosynthesis</keyword>
<evidence type="ECO:0000256" key="2">
    <source>
        <dbReference type="ARBA" id="ARBA00005062"/>
    </source>
</evidence>
<dbReference type="Pfam" id="PF03447">
    <property type="entry name" value="NAD_binding_3"/>
    <property type="match status" value="1"/>
</dbReference>
<dbReference type="GO" id="GO:0050661">
    <property type="term" value="F:NADP binding"/>
    <property type="evidence" value="ECO:0007669"/>
    <property type="project" value="InterPro"/>
</dbReference>
<dbReference type="SUPFAM" id="SSF55021">
    <property type="entry name" value="ACT-like"/>
    <property type="match status" value="1"/>
</dbReference>
<evidence type="ECO:0000256" key="5">
    <source>
        <dbReference type="ARBA" id="ARBA00013376"/>
    </source>
</evidence>
<dbReference type="InterPro" id="IPR016204">
    <property type="entry name" value="HDH"/>
</dbReference>
<dbReference type="SUPFAM" id="SSF51735">
    <property type="entry name" value="NAD(P)-binding Rossmann-fold domains"/>
    <property type="match status" value="1"/>
</dbReference>
<dbReference type="Gene3D" id="3.30.70.260">
    <property type="match status" value="1"/>
</dbReference>
<gene>
    <name evidence="16" type="primary">hom</name>
    <name evidence="16" type="ORF">Pan54_31530</name>
</gene>
<dbReference type="Gene3D" id="3.40.50.720">
    <property type="entry name" value="NAD(P)-binding Rossmann-like Domain"/>
    <property type="match status" value="1"/>
</dbReference>
<keyword evidence="9 13" id="KW-0560">Oxidoreductase</keyword>
<dbReference type="PROSITE" id="PS01042">
    <property type="entry name" value="HOMOSER_DHGENASE"/>
    <property type="match status" value="1"/>
</dbReference>
<comment type="pathway">
    <text evidence="1 13">Amino-acid biosynthesis; L-threonine biosynthesis; L-threonine from L-aspartate: step 3/5.</text>
</comment>
<dbReference type="OrthoDB" id="9808167at2"/>
<comment type="caution">
    <text evidence="16">The sequence shown here is derived from an EMBL/GenBank/DDBJ whole genome shotgun (WGS) entry which is preliminary data.</text>
</comment>
<evidence type="ECO:0000256" key="3">
    <source>
        <dbReference type="ARBA" id="ARBA00006753"/>
    </source>
</evidence>
<feature type="domain" description="ACT" evidence="15">
    <location>
        <begin position="353"/>
        <end position="436"/>
    </location>
</feature>
<dbReference type="SUPFAM" id="SSF55347">
    <property type="entry name" value="Glyceraldehyde-3-phosphate dehydrogenase-like, C-terminal domain"/>
    <property type="match status" value="1"/>
</dbReference>
<dbReference type="Pfam" id="PF01842">
    <property type="entry name" value="ACT"/>
    <property type="match status" value="1"/>
</dbReference>
<sequence length="439" mass="47532">MSDQQPMRVAMVGLGTVGSGVIKILFEQAERITRRAGRPIVVESVVVRDPTKVRSVNLADDLIDTAIDVIEHPDVDVVCELIGGTTTAGDIVRQALQAGKHVVTANKALLCEQGDELFQLARELKRAIGFEAAVAGGVPIIEAVSQSLSANQITSLEGILNGTSNFILTEMLDRNVSYEDAVAKAQKKGYAEADPAMDVDGTDAAQKLTLLAQLAFGTKADLKQFPRQGIDKLDLADLKYADTLGYRIKLLAVARLADGSLELHTQPTLIRKYQPMADVDDAYNMIELEGDAVGKTWFSGMGAGQMPTASAVVSDLIDLAVGRAQKTFPLLDLWQSQKPLPILPADEIKRRYYLRFHAVDEPGTMAAVANILGENGVSIASCIQHESESSVKTSPKEPKIVPLVLMTHICTEGQMKAADKALMECSRIKKNFLRLPIRD</sequence>
<dbReference type="AlphaFoldDB" id="A0A5C5XJ76"/>
<evidence type="ECO:0000256" key="10">
    <source>
        <dbReference type="ARBA" id="ARBA00023167"/>
    </source>
</evidence>
<name>A0A5C5XJ76_9PLAN</name>
<evidence type="ECO:0000256" key="14">
    <source>
        <dbReference type="RuleBase" id="RU004171"/>
    </source>
</evidence>
<dbReference type="InterPro" id="IPR036291">
    <property type="entry name" value="NAD(P)-bd_dom_sf"/>
</dbReference>
<dbReference type="InterPro" id="IPR002912">
    <property type="entry name" value="ACT_dom"/>
</dbReference>
<dbReference type="InterPro" id="IPR001342">
    <property type="entry name" value="HDH_cat"/>
</dbReference>
<dbReference type="EC" id="1.1.1.3" evidence="4 13"/>
<accession>A0A5C5XJ76</accession>
<feature type="binding site" evidence="12">
    <location>
        <position position="192"/>
    </location>
    <ligand>
        <name>L-homoserine</name>
        <dbReference type="ChEBI" id="CHEBI:57476"/>
    </ligand>
</feature>
<dbReference type="InterPro" id="IPR019811">
    <property type="entry name" value="HDH_CS"/>
</dbReference>
<evidence type="ECO:0000256" key="11">
    <source>
        <dbReference type="PIRSR" id="PIRSR000098-1"/>
    </source>
</evidence>
<proteinExistence type="inferred from homology"/>
<dbReference type="PIRSF" id="PIRSF000098">
    <property type="entry name" value="Homoser_dehydrog"/>
    <property type="match status" value="1"/>
</dbReference>
<evidence type="ECO:0000256" key="8">
    <source>
        <dbReference type="ARBA" id="ARBA00022857"/>
    </source>
</evidence>
<dbReference type="UniPathway" id="UPA00051">
    <property type="reaction ID" value="UER00465"/>
</dbReference>
<dbReference type="NCBIfam" id="NF004976">
    <property type="entry name" value="PRK06349.1"/>
    <property type="match status" value="1"/>
</dbReference>
<dbReference type="RefSeq" id="WP_146504270.1">
    <property type="nucleotide sequence ID" value="NZ_SJPG01000001.1"/>
</dbReference>
<organism evidence="16 17">
    <name type="scientific">Rubinisphaera italica</name>
    <dbReference type="NCBI Taxonomy" id="2527969"/>
    <lineage>
        <taxon>Bacteria</taxon>
        <taxon>Pseudomonadati</taxon>
        <taxon>Planctomycetota</taxon>
        <taxon>Planctomycetia</taxon>
        <taxon>Planctomycetales</taxon>
        <taxon>Planctomycetaceae</taxon>
        <taxon>Rubinisphaera</taxon>
    </lineage>
</organism>
<comment type="similarity">
    <text evidence="3 14">Belongs to the homoserine dehydrogenase family.</text>
</comment>
<dbReference type="FunFam" id="3.30.360.10:FF:000005">
    <property type="entry name" value="Homoserine dehydrogenase"/>
    <property type="match status" value="1"/>
</dbReference>
<evidence type="ECO:0000256" key="6">
    <source>
        <dbReference type="ARBA" id="ARBA00022605"/>
    </source>
</evidence>
<dbReference type="GO" id="GO:0004412">
    <property type="term" value="F:homoserine dehydrogenase activity"/>
    <property type="evidence" value="ECO:0007669"/>
    <property type="project" value="UniProtKB-EC"/>
</dbReference>
<dbReference type="EMBL" id="SJPG01000001">
    <property type="protein sequence ID" value="TWT62411.1"/>
    <property type="molecule type" value="Genomic_DNA"/>
</dbReference>
<dbReference type="InterPro" id="IPR045865">
    <property type="entry name" value="ACT-like_dom_sf"/>
</dbReference>
<dbReference type="Pfam" id="PF00742">
    <property type="entry name" value="Homoserine_dh"/>
    <property type="match status" value="1"/>
</dbReference>
<evidence type="ECO:0000256" key="12">
    <source>
        <dbReference type="PIRSR" id="PIRSR000098-2"/>
    </source>
</evidence>
<keyword evidence="8 12" id="KW-0521">NADP</keyword>
<keyword evidence="7 13" id="KW-0791">Threonine biosynthesis</keyword>
<dbReference type="Proteomes" id="UP000316095">
    <property type="component" value="Unassembled WGS sequence"/>
</dbReference>
<dbReference type="PANTHER" id="PTHR43331">
    <property type="entry name" value="HOMOSERINE DEHYDROGENASE"/>
    <property type="match status" value="1"/>
</dbReference>
<feature type="active site" description="Proton donor" evidence="11">
    <location>
        <position position="207"/>
    </location>
</feature>
<comment type="pathway">
    <text evidence="2 13">Amino-acid biosynthesis; L-methionine biosynthesis via de novo pathway; L-homoserine from L-aspartate: step 3/3.</text>
</comment>
<keyword evidence="10 13" id="KW-0486">Methionine biosynthesis</keyword>
<dbReference type="UniPathway" id="UPA00050">
    <property type="reaction ID" value="UER00063"/>
</dbReference>
<evidence type="ECO:0000313" key="16">
    <source>
        <dbReference type="EMBL" id="TWT62411.1"/>
    </source>
</evidence>
<evidence type="ECO:0000256" key="9">
    <source>
        <dbReference type="ARBA" id="ARBA00023002"/>
    </source>
</evidence>
<dbReference type="CDD" id="cd04881">
    <property type="entry name" value="ACT_HSDH-Hom"/>
    <property type="match status" value="1"/>
</dbReference>
<evidence type="ECO:0000256" key="4">
    <source>
        <dbReference type="ARBA" id="ARBA00013213"/>
    </source>
</evidence>